<evidence type="ECO:0000256" key="2">
    <source>
        <dbReference type="ARBA" id="ARBA00022741"/>
    </source>
</evidence>
<reference evidence="8" key="1">
    <citation type="journal article" date="2014" name="Nat. Genet.">
        <title>Genome of the human hookworm Necator americanus.</title>
        <authorList>
            <person name="Tang Y.T."/>
            <person name="Gao X."/>
            <person name="Rosa B.A."/>
            <person name="Abubucker S."/>
            <person name="Hallsworth-Pepin K."/>
            <person name="Martin J."/>
            <person name="Tyagi R."/>
            <person name="Heizer E."/>
            <person name="Zhang X."/>
            <person name="Bhonagiri-Palsikar V."/>
            <person name="Minx P."/>
            <person name="Warren W.C."/>
            <person name="Wang Q."/>
            <person name="Zhan B."/>
            <person name="Hotez P.J."/>
            <person name="Sternberg P.W."/>
            <person name="Dougall A."/>
            <person name="Gaze S.T."/>
            <person name="Mulvenna J."/>
            <person name="Sotillo J."/>
            <person name="Ranganathan S."/>
            <person name="Rabelo E.M."/>
            <person name="Wilson R.K."/>
            <person name="Felgner P.L."/>
            <person name="Bethony J."/>
            <person name="Hawdon J.M."/>
            <person name="Gasser R.B."/>
            <person name="Loukas A."/>
            <person name="Mitreva M."/>
        </authorList>
    </citation>
    <scope>NUCLEOTIDE SEQUENCE [LARGE SCALE GENOMIC DNA]</scope>
</reference>
<dbReference type="InterPro" id="IPR001650">
    <property type="entry name" value="Helicase_C-like"/>
</dbReference>
<dbReference type="InterPro" id="IPR050547">
    <property type="entry name" value="DEAD_box_RNA_helicases"/>
</dbReference>
<dbReference type="OrthoDB" id="7848262at2759"/>
<dbReference type="GO" id="GO:0005524">
    <property type="term" value="F:ATP binding"/>
    <property type="evidence" value="ECO:0007669"/>
    <property type="project" value="UniProtKB-KW"/>
</dbReference>
<dbReference type="EMBL" id="KI658572">
    <property type="protein sequence ID" value="ETN82095.1"/>
    <property type="molecule type" value="Genomic_DNA"/>
</dbReference>
<feature type="domain" description="Helicase C-terminal" evidence="6">
    <location>
        <begin position="1"/>
        <end position="121"/>
    </location>
</feature>
<evidence type="ECO:0000256" key="1">
    <source>
        <dbReference type="ARBA" id="ARBA00012552"/>
    </source>
</evidence>
<dbReference type="Gene3D" id="3.40.50.300">
    <property type="entry name" value="P-loop containing nucleotide triphosphate hydrolases"/>
    <property type="match status" value="1"/>
</dbReference>
<dbReference type="SUPFAM" id="SSF52540">
    <property type="entry name" value="P-loop containing nucleoside triphosphate hydrolases"/>
    <property type="match status" value="1"/>
</dbReference>
<keyword evidence="5" id="KW-0067">ATP-binding</keyword>
<gene>
    <name evidence="7" type="ORF">NECAME_17792</name>
</gene>
<evidence type="ECO:0000256" key="3">
    <source>
        <dbReference type="ARBA" id="ARBA00022801"/>
    </source>
</evidence>
<keyword evidence="3" id="KW-0378">Hydrolase</keyword>
<dbReference type="GO" id="GO:0003723">
    <property type="term" value="F:RNA binding"/>
    <property type="evidence" value="ECO:0007669"/>
    <property type="project" value="TreeGrafter"/>
</dbReference>
<dbReference type="AlphaFoldDB" id="W2TJ10"/>
<sequence length="177" mass="19534">CEPTCSQLENAGFLAASISAQISQPERDAVIEKLKQNKLKVLISTDLTARGIDASNVNLVVNLETAINVETYFHRIGRAARYGGYGAAITILADSREISRFKAMVIKGRINVHVMNIDDLPPDLTTNVSFFQSCPLFQVCTISGKGKEEVLYAWRTLVNKGRCVNRGLEKISFIEVD</sequence>
<dbReference type="PANTHER" id="PTHR47963">
    <property type="entry name" value="DEAD-BOX ATP-DEPENDENT RNA HELICASE 47, MITOCHONDRIAL"/>
    <property type="match status" value="1"/>
</dbReference>
<keyword evidence="2" id="KW-0547">Nucleotide-binding</keyword>
<dbReference type="Proteomes" id="UP000053676">
    <property type="component" value="Unassembled WGS sequence"/>
</dbReference>
<dbReference type="PANTHER" id="PTHR47963:SF8">
    <property type="entry name" value="ATP-DEPENDENT RNA HELICASE DEAD"/>
    <property type="match status" value="1"/>
</dbReference>
<dbReference type="CDD" id="cd18787">
    <property type="entry name" value="SF2_C_DEAD"/>
    <property type="match status" value="1"/>
</dbReference>
<proteinExistence type="predicted"/>
<keyword evidence="4 7" id="KW-0347">Helicase</keyword>
<dbReference type="PROSITE" id="PS51194">
    <property type="entry name" value="HELICASE_CTER"/>
    <property type="match status" value="1"/>
</dbReference>
<evidence type="ECO:0000313" key="7">
    <source>
        <dbReference type="EMBL" id="ETN82095.1"/>
    </source>
</evidence>
<dbReference type="Pfam" id="PF00271">
    <property type="entry name" value="Helicase_C"/>
    <property type="match status" value="1"/>
</dbReference>
<dbReference type="STRING" id="51031.W2TJ10"/>
<evidence type="ECO:0000313" key="8">
    <source>
        <dbReference type="Proteomes" id="UP000053676"/>
    </source>
</evidence>
<keyword evidence="8" id="KW-1185">Reference proteome</keyword>
<dbReference type="InterPro" id="IPR027417">
    <property type="entry name" value="P-loop_NTPase"/>
</dbReference>
<organism evidence="7 8">
    <name type="scientific">Necator americanus</name>
    <name type="common">Human hookworm</name>
    <dbReference type="NCBI Taxonomy" id="51031"/>
    <lineage>
        <taxon>Eukaryota</taxon>
        <taxon>Metazoa</taxon>
        <taxon>Ecdysozoa</taxon>
        <taxon>Nematoda</taxon>
        <taxon>Chromadorea</taxon>
        <taxon>Rhabditida</taxon>
        <taxon>Rhabditina</taxon>
        <taxon>Rhabditomorpha</taxon>
        <taxon>Strongyloidea</taxon>
        <taxon>Ancylostomatidae</taxon>
        <taxon>Bunostominae</taxon>
        <taxon>Necator</taxon>
    </lineage>
</organism>
<feature type="non-terminal residue" evidence="7">
    <location>
        <position position="1"/>
    </location>
</feature>
<accession>W2TJ10</accession>
<dbReference type="EC" id="3.6.4.13" evidence="1"/>
<dbReference type="GO" id="GO:0016787">
    <property type="term" value="F:hydrolase activity"/>
    <property type="evidence" value="ECO:0007669"/>
    <property type="project" value="UniProtKB-KW"/>
</dbReference>
<evidence type="ECO:0000259" key="6">
    <source>
        <dbReference type="PROSITE" id="PS51194"/>
    </source>
</evidence>
<evidence type="ECO:0000256" key="4">
    <source>
        <dbReference type="ARBA" id="ARBA00022806"/>
    </source>
</evidence>
<dbReference type="KEGG" id="nai:NECAME_17792"/>
<protein>
    <recommendedName>
        <fullName evidence="1">RNA helicase</fullName>
        <ecNumber evidence="1">3.6.4.13</ecNumber>
    </recommendedName>
</protein>
<dbReference type="SMART" id="SM00490">
    <property type="entry name" value="HELICc"/>
    <property type="match status" value="1"/>
</dbReference>
<evidence type="ECO:0000256" key="5">
    <source>
        <dbReference type="ARBA" id="ARBA00022840"/>
    </source>
</evidence>
<dbReference type="GO" id="GO:0003724">
    <property type="term" value="F:RNA helicase activity"/>
    <property type="evidence" value="ECO:0007669"/>
    <property type="project" value="UniProtKB-EC"/>
</dbReference>
<name>W2TJ10_NECAM</name>